<evidence type="ECO:0000313" key="3">
    <source>
        <dbReference type="Proteomes" id="UP001209229"/>
    </source>
</evidence>
<feature type="transmembrane region" description="Helical" evidence="1">
    <location>
        <begin position="12"/>
        <end position="31"/>
    </location>
</feature>
<reference evidence="2" key="1">
    <citation type="submission" date="2022-10" db="EMBL/GenBank/DDBJ databases">
        <authorList>
            <person name="Yu W.X."/>
        </authorList>
    </citation>
    <scope>NUCLEOTIDE SEQUENCE</scope>
    <source>
        <strain evidence="2">AAT</strain>
    </source>
</reference>
<dbReference type="Pfam" id="PF04367">
    <property type="entry name" value="DUF502"/>
    <property type="match status" value="1"/>
</dbReference>
<keyword evidence="1" id="KW-0472">Membrane</keyword>
<dbReference type="Proteomes" id="UP001209229">
    <property type="component" value="Unassembled WGS sequence"/>
</dbReference>
<dbReference type="RefSeq" id="WP_301191766.1">
    <property type="nucleotide sequence ID" value="NZ_JAPDPJ010000046.1"/>
</dbReference>
<accession>A0AAE3SG74</accession>
<dbReference type="EMBL" id="JAPDPJ010000046">
    <property type="protein sequence ID" value="MCW3788205.1"/>
    <property type="molecule type" value="Genomic_DNA"/>
</dbReference>
<gene>
    <name evidence="2" type="ORF">OM075_17170</name>
</gene>
<protein>
    <submittedName>
        <fullName evidence="2">DUF502 domain-containing protein</fullName>
    </submittedName>
</protein>
<feature type="transmembrane region" description="Helical" evidence="1">
    <location>
        <begin position="51"/>
        <end position="71"/>
    </location>
</feature>
<sequence length="200" mass="22897">MRKLFNYFLQGLLYIAPFGLTIYILYFIFSFTDSLLNEFLKTYFNIDLPGLGIVIIVVFIVLVGIIGESIIARPFKLLFNRLLEKIPFVKLIFSAMDDLFSAFVGKEKKFNKPVIVLVNPISNLEKLGFLTEEDLHLIDENEKVAVYFPHSYNFSGEMFIVPKKQVKPIDINPAVLMKFIVSGGVSRIYDTHKADQTISK</sequence>
<dbReference type="AlphaFoldDB" id="A0AAE3SG74"/>
<dbReference type="PANTHER" id="PTHR31876:SF26">
    <property type="entry name" value="PROTEIN LIKE COV 2"/>
    <property type="match status" value="1"/>
</dbReference>
<name>A0AAE3SG74_9BACT</name>
<comment type="caution">
    <text evidence="2">The sequence shown here is derived from an EMBL/GenBank/DDBJ whole genome shotgun (WGS) entry which is preliminary data.</text>
</comment>
<keyword evidence="1" id="KW-1133">Transmembrane helix</keyword>
<keyword evidence="1" id="KW-0812">Transmembrane</keyword>
<evidence type="ECO:0000256" key="1">
    <source>
        <dbReference type="SAM" id="Phobius"/>
    </source>
</evidence>
<evidence type="ECO:0000313" key="2">
    <source>
        <dbReference type="EMBL" id="MCW3788205.1"/>
    </source>
</evidence>
<proteinExistence type="predicted"/>
<keyword evidence="3" id="KW-1185">Reference proteome</keyword>
<dbReference type="PANTHER" id="PTHR31876">
    <property type="entry name" value="COV-LIKE PROTEIN 1"/>
    <property type="match status" value="1"/>
</dbReference>
<organism evidence="2 3">
    <name type="scientific">Plebeiibacterium sediminum</name>
    <dbReference type="NCBI Taxonomy" id="2992112"/>
    <lineage>
        <taxon>Bacteria</taxon>
        <taxon>Pseudomonadati</taxon>
        <taxon>Bacteroidota</taxon>
        <taxon>Bacteroidia</taxon>
        <taxon>Marinilabiliales</taxon>
        <taxon>Marinilabiliaceae</taxon>
        <taxon>Plebeiibacterium</taxon>
    </lineage>
</organism>
<dbReference type="InterPro" id="IPR007462">
    <property type="entry name" value="COV1-like"/>
</dbReference>